<keyword evidence="2" id="KW-0472">Membrane</keyword>
<evidence type="ECO:0000313" key="5">
    <source>
        <dbReference type="Proteomes" id="UP001174936"/>
    </source>
</evidence>
<comment type="caution">
    <text evidence="4">The sequence shown here is derived from an EMBL/GenBank/DDBJ whole genome shotgun (WGS) entry which is preliminary data.</text>
</comment>
<name>A0AA39XZH6_9PEZI</name>
<dbReference type="AlphaFoldDB" id="A0AA39XZH6"/>
<dbReference type="Proteomes" id="UP001174936">
    <property type="component" value="Unassembled WGS sequence"/>
</dbReference>
<reference evidence="4" key="1">
    <citation type="submission" date="2023-06" db="EMBL/GenBank/DDBJ databases">
        <title>Genome-scale phylogeny and comparative genomics of the fungal order Sordariales.</title>
        <authorList>
            <consortium name="Lawrence Berkeley National Laboratory"/>
            <person name="Hensen N."/>
            <person name="Bonometti L."/>
            <person name="Westerberg I."/>
            <person name="Brannstrom I.O."/>
            <person name="Guillou S."/>
            <person name="Cros-Aarteil S."/>
            <person name="Calhoun S."/>
            <person name="Haridas S."/>
            <person name="Kuo A."/>
            <person name="Mondo S."/>
            <person name="Pangilinan J."/>
            <person name="Riley R."/>
            <person name="Labutti K."/>
            <person name="Andreopoulos B."/>
            <person name="Lipzen A."/>
            <person name="Chen C."/>
            <person name="Yanf M."/>
            <person name="Daum C."/>
            <person name="Ng V."/>
            <person name="Clum A."/>
            <person name="Steindorff A."/>
            <person name="Ohm R."/>
            <person name="Martin F."/>
            <person name="Silar P."/>
            <person name="Natvig D."/>
            <person name="Lalanne C."/>
            <person name="Gautier V."/>
            <person name="Ament-Velasquez S.L."/>
            <person name="Kruys A."/>
            <person name="Hutchinson M.I."/>
            <person name="Powell A.J."/>
            <person name="Barry K."/>
            <person name="Miller A.N."/>
            <person name="Grigoriev I.V."/>
            <person name="Debuchy R."/>
            <person name="Gladieux P."/>
            <person name="Thoren M.H."/>
            <person name="Johannesson H."/>
        </authorList>
    </citation>
    <scope>NUCLEOTIDE SEQUENCE</scope>
    <source>
        <strain evidence="4">SMH2532-1</strain>
    </source>
</reference>
<feature type="region of interest" description="Disordered" evidence="1">
    <location>
        <begin position="126"/>
        <end position="172"/>
    </location>
</feature>
<protein>
    <submittedName>
        <fullName evidence="4">Uncharacterized protein</fullName>
    </submittedName>
</protein>
<feature type="chain" id="PRO_5041415927" evidence="3">
    <location>
        <begin position="23"/>
        <end position="172"/>
    </location>
</feature>
<feature type="compositionally biased region" description="Polar residues" evidence="1">
    <location>
        <begin position="138"/>
        <end position="158"/>
    </location>
</feature>
<evidence type="ECO:0000256" key="2">
    <source>
        <dbReference type="SAM" id="Phobius"/>
    </source>
</evidence>
<keyword evidence="2" id="KW-0812">Transmembrane</keyword>
<dbReference type="EMBL" id="JAULSV010000005">
    <property type="protein sequence ID" value="KAK0643098.1"/>
    <property type="molecule type" value="Genomic_DNA"/>
</dbReference>
<evidence type="ECO:0000256" key="3">
    <source>
        <dbReference type="SAM" id="SignalP"/>
    </source>
</evidence>
<evidence type="ECO:0000256" key="1">
    <source>
        <dbReference type="SAM" id="MobiDB-lite"/>
    </source>
</evidence>
<proteinExistence type="predicted"/>
<organism evidence="4 5">
    <name type="scientific">Cercophora newfieldiana</name>
    <dbReference type="NCBI Taxonomy" id="92897"/>
    <lineage>
        <taxon>Eukaryota</taxon>
        <taxon>Fungi</taxon>
        <taxon>Dikarya</taxon>
        <taxon>Ascomycota</taxon>
        <taxon>Pezizomycotina</taxon>
        <taxon>Sordariomycetes</taxon>
        <taxon>Sordariomycetidae</taxon>
        <taxon>Sordariales</taxon>
        <taxon>Lasiosphaeriaceae</taxon>
        <taxon>Cercophora</taxon>
    </lineage>
</organism>
<keyword evidence="2" id="KW-1133">Transmembrane helix</keyword>
<feature type="transmembrane region" description="Helical" evidence="2">
    <location>
        <begin position="46"/>
        <end position="65"/>
    </location>
</feature>
<keyword evidence="5" id="KW-1185">Reference proteome</keyword>
<gene>
    <name evidence="4" type="ORF">B0T16DRAFT_512272</name>
</gene>
<evidence type="ECO:0000313" key="4">
    <source>
        <dbReference type="EMBL" id="KAK0643098.1"/>
    </source>
</evidence>
<keyword evidence="3" id="KW-0732">Signal</keyword>
<accession>A0AA39XZH6</accession>
<feature type="signal peptide" evidence="3">
    <location>
        <begin position="1"/>
        <end position="22"/>
    </location>
</feature>
<sequence>MIVTMTSLFIIIIAALMGLAIGAPLPRGVELTTRESHNNGLDIALYVLIPVIFLLSIVAILGWCLHIRSKRALGASVMGLRTMTIELRSALALTREQARDGTLDVGESWGPRPVSRRGHRVFCTTPMRPLPTVEEVENGSSSNHSRQTTPGGPLNSNPTHPPRVEGEGSDAC</sequence>